<proteinExistence type="predicted"/>
<sequence>MNNDSAARTAHLLDELFGSGHGVVVDAPLVSGHAKLDGRDVAVIGTTGQVHIGARIALALAGHVLDVVRDTPGRPIVLIVDNSGQRLSLWDELMGNNGCIAHLTKCLDLARRRQHRVVGLVHELAVSGGFMATGMATEACYALPGAEVRVMATSAMSRVTGIPEEQLQELFRTSATLGPGVDNFVRIGGLHGVLDGDLRASIVEALQQTDPDPDPRRRLGAERGGRTHAAEVAAISRAGREL</sequence>
<name>A0AAE3KES8_9GAMM</name>
<dbReference type="AlphaFoldDB" id="A0AAE3KES8"/>
<feature type="region of interest" description="Disordered" evidence="1">
    <location>
        <begin position="208"/>
        <end position="242"/>
    </location>
</feature>
<dbReference type="Pfam" id="PF06833">
    <property type="entry name" value="MdcE"/>
    <property type="match status" value="1"/>
</dbReference>
<protein>
    <submittedName>
        <fullName evidence="2">Malonate decarboxylase gamma subunit</fullName>
        <ecNumber evidence="2">4.1.1.87</ecNumber>
    </submittedName>
</protein>
<dbReference type="Gene3D" id="3.90.226.10">
    <property type="entry name" value="2-enoyl-CoA Hydratase, Chain A, domain 1"/>
    <property type="match status" value="1"/>
</dbReference>
<gene>
    <name evidence="2" type="ORF">J2T57_000509</name>
</gene>
<organism evidence="2 3">
    <name type="scientific">Natronocella acetinitrilica</name>
    <dbReference type="NCBI Taxonomy" id="414046"/>
    <lineage>
        <taxon>Bacteria</taxon>
        <taxon>Pseudomonadati</taxon>
        <taxon>Pseudomonadota</taxon>
        <taxon>Gammaproteobacteria</taxon>
        <taxon>Chromatiales</taxon>
        <taxon>Ectothiorhodospiraceae</taxon>
        <taxon>Natronocella</taxon>
    </lineage>
</organism>
<reference evidence="2" key="1">
    <citation type="submission" date="2022-03" db="EMBL/GenBank/DDBJ databases">
        <title>Genomic Encyclopedia of Type Strains, Phase III (KMG-III): the genomes of soil and plant-associated and newly described type strains.</title>
        <authorList>
            <person name="Whitman W."/>
        </authorList>
    </citation>
    <scope>NUCLEOTIDE SEQUENCE</scope>
    <source>
        <strain evidence="2">ANL 6-2</strain>
    </source>
</reference>
<evidence type="ECO:0000256" key="1">
    <source>
        <dbReference type="SAM" id="MobiDB-lite"/>
    </source>
</evidence>
<feature type="compositionally biased region" description="Basic and acidic residues" evidence="1">
    <location>
        <begin position="213"/>
        <end position="229"/>
    </location>
</feature>
<evidence type="ECO:0000313" key="3">
    <source>
        <dbReference type="Proteomes" id="UP001205843"/>
    </source>
</evidence>
<dbReference type="EC" id="4.1.1.87" evidence="2"/>
<dbReference type="Proteomes" id="UP001205843">
    <property type="component" value="Unassembled WGS sequence"/>
</dbReference>
<dbReference type="RefSeq" id="WP_253473739.1">
    <property type="nucleotide sequence ID" value="NZ_JALJXV010000001.1"/>
</dbReference>
<comment type="caution">
    <text evidence="2">The sequence shown here is derived from an EMBL/GenBank/DDBJ whole genome shotgun (WGS) entry which is preliminary data.</text>
</comment>
<dbReference type="EMBL" id="JALJXV010000001">
    <property type="protein sequence ID" value="MCP1673417.1"/>
    <property type="molecule type" value="Genomic_DNA"/>
</dbReference>
<evidence type="ECO:0000313" key="2">
    <source>
        <dbReference type="EMBL" id="MCP1673417.1"/>
    </source>
</evidence>
<accession>A0AAE3KES8</accession>
<keyword evidence="2" id="KW-0456">Lyase</keyword>
<dbReference type="InterPro" id="IPR029045">
    <property type="entry name" value="ClpP/crotonase-like_dom_sf"/>
</dbReference>
<dbReference type="GO" id="GO:0016829">
    <property type="term" value="F:lyase activity"/>
    <property type="evidence" value="ECO:0007669"/>
    <property type="project" value="UniProtKB-KW"/>
</dbReference>
<keyword evidence="3" id="KW-1185">Reference proteome</keyword>
<dbReference type="SUPFAM" id="SSF52096">
    <property type="entry name" value="ClpP/crotonase"/>
    <property type="match status" value="1"/>
</dbReference>